<gene>
    <name evidence="3" type="ORF">S2091_3813</name>
</gene>
<dbReference type="OrthoDB" id="9811352at2"/>
<keyword evidence="1" id="KW-0732">Signal</keyword>
<accession>A0A2S9GUX7</accession>
<dbReference type="PANTHER" id="PTHR42852">
    <property type="entry name" value="THIOL:DISULFIDE INTERCHANGE PROTEIN DSBE"/>
    <property type="match status" value="1"/>
</dbReference>
<dbReference type="PANTHER" id="PTHR42852:SF17">
    <property type="entry name" value="THIOREDOXIN-LIKE PROTEIN HI_1115"/>
    <property type="match status" value="1"/>
</dbReference>
<name>A0A2S9GUX7_9BURK</name>
<evidence type="ECO:0000256" key="1">
    <source>
        <dbReference type="SAM" id="SignalP"/>
    </source>
</evidence>
<dbReference type="SUPFAM" id="SSF52833">
    <property type="entry name" value="Thioredoxin-like"/>
    <property type="match status" value="1"/>
</dbReference>
<evidence type="ECO:0000313" key="4">
    <source>
        <dbReference type="Proteomes" id="UP000237839"/>
    </source>
</evidence>
<reference evidence="3 4" key="1">
    <citation type="submission" date="2018-02" db="EMBL/GenBank/DDBJ databases">
        <title>Solimicrobium silvestre gen. nov., sp. nov., isolated from alpine forest soil.</title>
        <authorList>
            <person name="Margesin R."/>
            <person name="Albuquerque L."/>
            <person name="Zhang D.-C."/>
            <person name="Froufe H.J.C."/>
            <person name="Severino R."/>
            <person name="Roxo I."/>
            <person name="Egas C."/>
            <person name="Da Costa M.S."/>
        </authorList>
    </citation>
    <scope>NUCLEOTIDE SEQUENCE [LARGE SCALE GENOMIC DNA]</scope>
    <source>
        <strain evidence="3 4">S20-91</strain>
    </source>
</reference>
<feature type="domain" description="Thioredoxin" evidence="2">
    <location>
        <begin position="24"/>
        <end position="170"/>
    </location>
</feature>
<dbReference type="GO" id="GO:0016209">
    <property type="term" value="F:antioxidant activity"/>
    <property type="evidence" value="ECO:0007669"/>
    <property type="project" value="InterPro"/>
</dbReference>
<protein>
    <submittedName>
        <fullName evidence="3">AhpC/TSA family</fullName>
    </submittedName>
</protein>
<sequence>MDRRKWLQMALAGGLASLNTSLFAQDEKNIPKFTLQGVDANGKKLELSDFMGKTVLVSFFTAGCNVCTRDLKLMREFYVSNSKRKFVLLAVNIDQNKADFDEYNQLIAQVIPQEQRFPMVWRNAPSHKDNFGTIVHQPTHFVINPKNEFIFKREGSFEPEDWDNLWSSLG</sequence>
<feature type="chain" id="PRO_5015777048" evidence="1">
    <location>
        <begin position="25"/>
        <end position="170"/>
    </location>
</feature>
<comment type="caution">
    <text evidence="3">The sequence shown here is derived from an EMBL/GenBank/DDBJ whole genome shotgun (WGS) entry which is preliminary data.</text>
</comment>
<dbReference type="InterPro" id="IPR013766">
    <property type="entry name" value="Thioredoxin_domain"/>
</dbReference>
<dbReference type="CDD" id="cd02966">
    <property type="entry name" value="TlpA_like_family"/>
    <property type="match status" value="1"/>
</dbReference>
<dbReference type="PROSITE" id="PS51352">
    <property type="entry name" value="THIOREDOXIN_2"/>
    <property type="match status" value="1"/>
</dbReference>
<proteinExistence type="predicted"/>
<dbReference type="GO" id="GO:0016491">
    <property type="term" value="F:oxidoreductase activity"/>
    <property type="evidence" value="ECO:0007669"/>
    <property type="project" value="InterPro"/>
</dbReference>
<evidence type="ECO:0000259" key="2">
    <source>
        <dbReference type="PROSITE" id="PS51352"/>
    </source>
</evidence>
<dbReference type="Proteomes" id="UP000237839">
    <property type="component" value="Unassembled WGS sequence"/>
</dbReference>
<dbReference type="InterPro" id="IPR000866">
    <property type="entry name" value="AhpC/TSA"/>
</dbReference>
<dbReference type="EMBL" id="PUGF01000022">
    <property type="protein sequence ID" value="PRC91535.1"/>
    <property type="molecule type" value="Genomic_DNA"/>
</dbReference>
<dbReference type="InterPro" id="IPR036249">
    <property type="entry name" value="Thioredoxin-like_sf"/>
</dbReference>
<dbReference type="Pfam" id="PF00578">
    <property type="entry name" value="AhpC-TSA"/>
    <property type="match status" value="1"/>
</dbReference>
<organism evidence="3 4">
    <name type="scientific">Solimicrobium silvestre</name>
    <dbReference type="NCBI Taxonomy" id="2099400"/>
    <lineage>
        <taxon>Bacteria</taxon>
        <taxon>Pseudomonadati</taxon>
        <taxon>Pseudomonadota</taxon>
        <taxon>Betaproteobacteria</taxon>
        <taxon>Burkholderiales</taxon>
        <taxon>Oxalobacteraceae</taxon>
        <taxon>Solimicrobium</taxon>
    </lineage>
</organism>
<dbReference type="RefSeq" id="WP_105533557.1">
    <property type="nucleotide sequence ID" value="NZ_PUGF01000022.1"/>
</dbReference>
<dbReference type="AlphaFoldDB" id="A0A2S9GUX7"/>
<dbReference type="Gene3D" id="3.40.30.10">
    <property type="entry name" value="Glutaredoxin"/>
    <property type="match status" value="1"/>
</dbReference>
<keyword evidence="4" id="KW-1185">Reference proteome</keyword>
<evidence type="ECO:0000313" key="3">
    <source>
        <dbReference type="EMBL" id="PRC91535.1"/>
    </source>
</evidence>
<dbReference type="InterPro" id="IPR050553">
    <property type="entry name" value="Thioredoxin_ResA/DsbE_sf"/>
</dbReference>
<feature type="signal peptide" evidence="1">
    <location>
        <begin position="1"/>
        <end position="24"/>
    </location>
</feature>